<organism evidence="2 3">
    <name type="scientific">Vitrella brassicaformis (strain CCMP3155)</name>
    <dbReference type="NCBI Taxonomy" id="1169540"/>
    <lineage>
        <taxon>Eukaryota</taxon>
        <taxon>Sar</taxon>
        <taxon>Alveolata</taxon>
        <taxon>Colpodellida</taxon>
        <taxon>Vitrellaceae</taxon>
        <taxon>Vitrella</taxon>
    </lineage>
</organism>
<dbReference type="VEuPathDB" id="CryptoDB:Vbra_10628"/>
<sequence length="319" mass="34573">MLSVLVLVIAAARVALAISASGCTDNEDSSCSTGGGFASTFSDHSEDKYGAWATDASSDDQQGARFSLVLDSIAHAANLTAAAHKMSIMAHNRSAMAADVSGAALAAIDKGSTSGSPGGSIGISSFAQDDEEEVEDYMAHRGQTEVDLKWFSTKWFREMVAQSLVSQNGFCVLPDIGTADDRSRSLPTRQCAYSCPENGKEKIIWWVHPLQGGQRKMDVYKVHDFKCKTKAKRQWCTDPRDNKCRLWSFKMDRTGDEPGDTKVATIFVVGNVTQKAGSSLACKGMEVAVLPTWSTVDPGRHDKVTLESARQFCSELFFE</sequence>
<protein>
    <submittedName>
        <fullName evidence="2">Uncharacterized protein</fullName>
    </submittedName>
</protein>
<feature type="chain" id="PRO_5005191131" evidence="1">
    <location>
        <begin position="18"/>
        <end position="319"/>
    </location>
</feature>
<evidence type="ECO:0000256" key="1">
    <source>
        <dbReference type="SAM" id="SignalP"/>
    </source>
</evidence>
<keyword evidence="1" id="KW-0732">Signal</keyword>
<dbReference type="InParanoid" id="A0A0G4H5B7"/>
<gene>
    <name evidence="2" type="ORF">Vbra_10628</name>
</gene>
<keyword evidence="3" id="KW-1185">Reference proteome</keyword>
<reference evidence="2 3" key="1">
    <citation type="submission" date="2014-11" db="EMBL/GenBank/DDBJ databases">
        <authorList>
            <person name="Zhu J."/>
            <person name="Qi W."/>
            <person name="Song R."/>
        </authorList>
    </citation>
    <scope>NUCLEOTIDE SEQUENCE [LARGE SCALE GENOMIC DNA]</scope>
</reference>
<dbReference type="Proteomes" id="UP000041254">
    <property type="component" value="Unassembled WGS sequence"/>
</dbReference>
<dbReference type="EMBL" id="CDMY01001019">
    <property type="protein sequence ID" value="CEM38980.1"/>
    <property type="molecule type" value="Genomic_DNA"/>
</dbReference>
<accession>A0A0G4H5B7</accession>
<name>A0A0G4H5B7_VITBC</name>
<proteinExistence type="predicted"/>
<evidence type="ECO:0000313" key="3">
    <source>
        <dbReference type="Proteomes" id="UP000041254"/>
    </source>
</evidence>
<evidence type="ECO:0000313" key="2">
    <source>
        <dbReference type="EMBL" id="CEM38980.1"/>
    </source>
</evidence>
<feature type="signal peptide" evidence="1">
    <location>
        <begin position="1"/>
        <end position="17"/>
    </location>
</feature>
<dbReference type="AlphaFoldDB" id="A0A0G4H5B7"/>